<keyword evidence="1" id="KW-0732">Signal</keyword>
<evidence type="ECO:0000256" key="1">
    <source>
        <dbReference type="SAM" id="SignalP"/>
    </source>
</evidence>
<feature type="signal peptide" evidence="1">
    <location>
        <begin position="1"/>
        <end position="18"/>
    </location>
</feature>
<dbReference type="AlphaFoldDB" id="A0A1Y6BGP8"/>
<evidence type="ECO:0000313" key="2">
    <source>
        <dbReference type="EMBL" id="SMF08911.1"/>
    </source>
</evidence>
<keyword evidence="3" id="KW-1185">Reference proteome</keyword>
<accession>A0A1Y6BGP8</accession>
<evidence type="ECO:0000313" key="3">
    <source>
        <dbReference type="Proteomes" id="UP000192907"/>
    </source>
</evidence>
<sequence length="300" mass="33324">MRLLNFVLITFSFFLQLACGGSSSDDESQQTELVGDTTLFISSQDVYKVEAQWSKTLVPGRDGVAGNFVVLSFFTKAGEPADSVDLQSNLFVPVMLTMGHGNSDKNHKVLSPGDQAHVIRVENIYFNMADQGQHSWSIRLTATVNGVEDTVTLAVPKVQDVERPKVITPEGGTLSDAGLFHIVLHDASNLEAQKDGRANNKVEFMLFDAEGLPLKNFKIETIEPWMYMNNRDHGNFDDDHTLRFMDGMAHHGIIENIFFPMASEMTMNGETRVMGRWVLKISLTLNGEADSVELDLPKVL</sequence>
<gene>
    <name evidence="2" type="ORF">SAMN06296036_104328</name>
</gene>
<protein>
    <recommendedName>
        <fullName evidence="4">YtkA-like</fullName>
    </recommendedName>
</protein>
<organism evidence="2 3">
    <name type="scientific">Pseudobacteriovorax antillogorgiicola</name>
    <dbReference type="NCBI Taxonomy" id="1513793"/>
    <lineage>
        <taxon>Bacteria</taxon>
        <taxon>Pseudomonadati</taxon>
        <taxon>Bdellovibrionota</taxon>
        <taxon>Oligoflexia</taxon>
        <taxon>Oligoflexales</taxon>
        <taxon>Pseudobacteriovoracaceae</taxon>
        <taxon>Pseudobacteriovorax</taxon>
    </lineage>
</organism>
<dbReference type="STRING" id="1513793.SAMN06296036_104328"/>
<name>A0A1Y6BGP8_9BACT</name>
<proteinExistence type="predicted"/>
<dbReference type="Proteomes" id="UP000192907">
    <property type="component" value="Unassembled WGS sequence"/>
</dbReference>
<dbReference type="RefSeq" id="WP_132316418.1">
    <property type="nucleotide sequence ID" value="NZ_FWZT01000004.1"/>
</dbReference>
<reference evidence="3" key="1">
    <citation type="submission" date="2017-04" db="EMBL/GenBank/DDBJ databases">
        <authorList>
            <person name="Varghese N."/>
            <person name="Submissions S."/>
        </authorList>
    </citation>
    <scope>NUCLEOTIDE SEQUENCE [LARGE SCALE GENOMIC DNA]</scope>
    <source>
        <strain evidence="3">RKEM611</strain>
    </source>
</reference>
<dbReference type="EMBL" id="FWZT01000004">
    <property type="protein sequence ID" value="SMF08911.1"/>
    <property type="molecule type" value="Genomic_DNA"/>
</dbReference>
<evidence type="ECO:0008006" key="4">
    <source>
        <dbReference type="Google" id="ProtNLM"/>
    </source>
</evidence>
<feature type="chain" id="PRO_5012848231" description="YtkA-like" evidence="1">
    <location>
        <begin position="19"/>
        <end position="300"/>
    </location>
</feature>